<dbReference type="InterPro" id="IPR055854">
    <property type="entry name" value="DUF7431"/>
</dbReference>
<proteinExistence type="predicted"/>
<comment type="caution">
    <text evidence="2">The sequence shown here is derived from an EMBL/GenBank/DDBJ whole genome shotgun (WGS) entry which is preliminary data.</text>
</comment>
<accession>A0A2Z6SD41</accession>
<dbReference type="AlphaFoldDB" id="A0A2Z6SD41"/>
<reference evidence="2 3" key="1">
    <citation type="submission" date="2017-11" db="EMBL/GenBank/DDBJ databases">
        <title>The genome of Rhizophagus clarus HR1 reveals common genetic basis of auxotrophy among arbuscular mycorrhizal fungi.</title>
        <authorList>
            <person name="Kobayashi Y."/>
        </authorList>
    </citation>
    <scope>NUCLEOTIDE SEQUENCE [LARGE SCALE GENOMIC DNA]</scope>
    <source>
        <strain evidence="2 3">HR1</strain>
    </source>
</reference>
<dbReference type="Pfam" id="PF24209">
    <property type="entry name" value="DUF7431"/>
    <property type="match status" value="1"/>
</dbReference>
<name>A0A2Z6SD41_9GLOM</name>
<gene>
    <name evidence="2" type="ORF">RclHR1_04770007</name>
</gene>
<dbReference type="Proteomes" id="UP000247702">
    <property type="component" value="Unassembled WGS sequence"/>
</dbReference>
<evidence type="ECO:0000313" key="3">
    <source>
        <dbReference type="Proteomes" id="UP000247702"/>
    </source>
</evidence>
<evidence type="ECO:0000259" key="1">
    <source>
        <dbReference type="Pfam" id="PF24209"/>
    </source>
</evidence>
<feature type="domain" description="DUF7431" evidence="1">
    <location>
        <begin position="343"/>
        <end position="612"/>
    </location>
</feature>
<dbReference type="EMBL" id="BEXD01003845">
    <property type="protein sequence ID" value="GBC02709.1"/>
    <property type="molecule type" value="Genomic_DNA"/>
</dbReference>
<keyword evidence="3" id="KW-1185">Reference proteome</keyword>
<dbReference type="STRING" id="94130.A0A2Z6SD41"/>
<evidence type="ECO:0000313" key="2">
    <source>
        <dbReference type="EMBL" id="GBC02709.1"/>
    </source>
</evidence>
<organism evidence="2 3">
    <name type="scientific">Rhizophagus clarus</name>
    <dbReference type="NCBI Taxonomy" id="94130"/>
    <lineage>
        <taxon>Eukaryota</taxon>
        <taxon>Fungi</taxon>
        <taxon>Fungi incertae sedis</taxon>
        <taxon>Mucoromycota</taxon>
        <taxon>Glomeromycotina</taxon>
        <taxon>Glomeromycetes</taxon>
        <taxon>Glomerales</taxon>
        <taxon>Glomeraceae</taxon>
        <taxon>Rhizophagus</taxon>
    </lineage>
</organism>
<sequence length="637" mass="73986">MSNIILVIVNILDVQSFLKKLNRKDKLSKVREVLSCDDKFLFLKSIDGSTVEDEENFLLEEILSTDVWDNQTIYLKKLTYWEILNKEHKLDYGRTISSDGTKTANKRAFILKDFDELKEIDEYGQGTIEINSNEDLLKNRNLFFDTDISINGFINLGLSYEKTCKKIINDGKKLVYNYTKVGKASLKLNKDNLEPTPEFIKVIKDTIKCGIINLKEITKDYGLFIPTEIIMGGRFYTNETEIFSGHNEENTVNIDVRAGIASLSRQFGRGRGKSKNITKFRKVNHMKSLGGNCNGVFDENKWTESLRDHRNWDCIEFNNPISIFQLLPYDLRKELFLAAGKKILFTGTLKCGYYLNRPGNYRKFELIRSNIPKNILNIIQNEEADCDFLAAAIDINYDSKNDFFACHILKERIGGKKINPSIIIHAIQKEFQPRIYELNIFLMVIGYDIDFNFIIDNHVEIIKKQYDPRNEKFDSIILQTKSELDGTNFPFFGISILNSLEDSNVSSLVIGHNFHNVQSNNELKIDLFSYCSKDNCYFNLPNFTFCVLIILNPNAYKSFHFTFKILKKPFINLDSQPEYVSFLHLLNNYQPIFLNQKIKRINIEYVRCNCRKPDCICHQKIRKLSGKDEHICIVYNP</sequence>
<protein>
    <recommendedName>
        <fullName evidence="1">DUF7431 domain-containing protein</fullName>
    </recommendedName>
</protein>